<dbReference type="EMBL" id="JAKCXM010000192">
    <property type="protein sequence ID" value="KAJ0399170.1"/>
    <property type="molecule type" value="Genomic_DNA"/>
</dbReference>
<comment type="caution">
    <text evidence="5">The sequence shown here is derived from an EMBL/GenBank/DDBJ whole genome shotgun (WGS) entry which is preliminary data.</text>
</comment>
<dbReference type="InterPro" id="IPR045379">
    <property type="entry name" value="Crinkler_N"/>
</dbReference>
<evidence type="ECO:0000313" key="5">
    <source>
        <dbReference type="EMBL" id="KAJ0399170.1"/>
    </source>
</evidence>
<dbReference type="Pfam" id="PF20147">
    <property type="entry name" value="Crinkler"/>
    <property type="match status" value="1"/>
</dbReference>
<protein>
    <recommendedName>
        <fullName evidence="4">Crinkler effector protein N-terminal domain-containing protein</fullName>
    </recommendedName>
</protein>
<comment type="subcellular location">
    <subcellularLocation>
        <location evidence="1">Host cell</location>
    </subcellularLocation>
    <subcellularLocation>
        <location evidence="2">Secreted</location>
    </subcellularLocation>
</comment>
<dbReference type="AlphaFoldDB" id="A0AAD5Q9P6"/>
<evidence type="ECO:0000259" key="4">
    <source>
        <dbReference type="Pfam" id="PF20147"/>
    </source>
</evidence>
<dbReference type="GO" id="GO:0043657">
    <property type="term" value="C:host cell"/>
    <property type="evidence" value="ECO:0007669"/>
    <property type="project" value="UniProtKB-SubCell"/>
</dbReference>
<proteinExistence type="predicted"/>
<evidence type="ECO:0000256" key="1">
    <source>
        <dbReference type="ARBA" id="ARBA00004340"/>
    </source>
</evidence>
<evidence type="ECO:0000313" key="6">
    <source>
        <dbReference type="Proteomes" id="UP001209570"/>
    </source>
</evidence>
<keyword evidence="3" id="KW-0964">Secreted</keyword>
<organism evidence="5 6">
    <name type="scientific">Pythium insidiosum</name>
    <name type="common">Pythiosis disease agent</name>
    <dbReference type="NCBI Taxonomy" id="114742"/>
    <lineage>
        <taxon>Eukaryota</taxon>
        <taxon>Sar</taxon>
        <taxon>Stramenopiles</taxon>
        <taxon>Oomycota</taxon>
        <taxon>Peronosporomycetes</taxon>
        <taxon>Pythiales</taxon>
        <taxon>Pythiaceae</taxon>
        <taxon>Pythium</taxon>
    </lineage>
</organism>
<accession>A0AAD5Q9P6</accession>
<evidence type="ECO:0000256" key="3">
    <source>
        <dbReference type="ARBA" id="ARBA00022525"/>
    </source>
</evidence>
<dbReference type="Proteomes" id="UP001209570">
    <property type="component" value="Unassembled WGS sequence"/>
</dbReference>
<sequence>MVKLFCAVVGVGSVFPVDIDISETVGDLKKKIKEEDPDLFSFGAARLKLYLARGDDAWLNSRDEDMKALKKGEIPNRIKHLMREELQMLEAWDLNDEIYFGTNFVRAKGDIHVLVELPSPFAVPPVQQTGLWLVRGSIANAISTKGIRAKLYRLAGMYLGYYDPARFTDDCHSALWYEGKALCIHVLFKTDEDFKIES</sequence>
<feature type="domain" description="Crinkler effector protein N-terminal" evidence="4">
    <location>
        <begin position="2"/>
        <end position="116"/>
    </location>
</feature>
<keyword evidence="6" id="KW-1185">Reference proteome</keyword>
<reference evidence="5" key="1">
    <citation type="submission" date="2021-12" db="EMBL/GenBank/DDBJ databases">
        <title>Prjna785345.</title>
        <authorList>
            <person name="Rujirawat T."/>
            <person name="Krajaejun T."/>
        </authorList>
    </citation>
    <scope>NUCLEOTIDE SEQUENCE</scope>
    <source>
        <strain evidence="5">Pi057C3</strain>
    </source>
</reference>
<name>A0AAD5Q9P6_PYTIN</name>
<gene>
    <name evidence="5" type="ORF">P43SY_007319</name>
</gene>
<evidence type="ECO:0000256" key="2">
    <source>
        <dbReference type="ARBA" id="ARBA00004613"/>
    </source>
</evidence>
<dbReference type="GO" id="GO:0005576">
    <property type="term" value="C:extracellular region"/>
    <property type="evidence" value="ECO:0007669"/>
    <property type="project" value="UniProtKB-SubCell"/>
</dbReference>